<keyword evidence="7" id="KW-0472">Membrane</keyword>
<gene>
    <name evidence="10" type="primary">Bace1</name>
    <name evidence="10" type="ORF">EVAR_84856_1</name>
</gene>
<dbReference type="InterPro" id="IPR001969">
    <property type="entry name" value="Aspartic_peptidase_AS"/>
</dbReference>
<dbReference type="PROSITE" id="PS00141">
    <property type="entry name" value="ASP_PROTEASE"/>
    <property type="match status" value="1"/>
</dbReference>
<evidence type="ECO:0000256" key="1">
    <source>
        <dbReference type="ARBA" id="ARBA00007447"/>
    </source>
</evidence>
<feature type="domain" description="Peptidase A1" evidence="9">
    <location>
        <begin position="35"/>
        <end position="418"/>
    </location>
</feature>
<dbReference type="GO" id="GO:0050435">
    <property type="term" value="P:amyloid-beta metabolic process"/>
    <property type="evidence" value="ECO:0007669"/>
    <property type="project" value="TreeGrafter"/>
</dbReference>
<keyword evidence="5" id="KW-0378">Hydrolase</keyword>
<dbReference type="SUPFAM" id="SSF50630">
    <property type="entry name" value="Acid proteases"/>
    <property type="match status" value="1"/>
</dbReference>
<dbReference type="Proteomes" id="UP000299102">
    <property type="component" value="Unassembled WGS sequence"/>
</dbReference>
<dbReference type="GO" id="GO:0006509">
    <property type="term" value="P:membrane protein ectodomain proteolysis"/>
    <property type="evidence" value="ECO:0007669"/>
    <property type="project" value="TreeGrafter"/>
</dbReference>
<dbReference type="InterPro" id="IPR021109">
    <property type="entry name" value="Peptidase_aspartic_dom_sf"/>
</dbReference>
<keyword evidence="4" id="KW-0064">Aspartyl protease</keyword>
<dbReference type="AlphaFoldDB" id="A0A4C1Z6Z6"/>
<evidence type="ECO:0000313" key="10">
    <source>
        <dbReference type="EMBL" id="GBP83092.1"/>
    </source>
</evidence>
<evidence type="ECO:0000313" key="11">
    <source>
        <dbReference type="Proteomes" id="UP000299102"/>
    </source>
</evidence>
<dbReference type="Pfam" id="PF00026">
    <property type="entry name" value="Asp"/>
    <property type="match status" value="1"/>
</dbReference>
<feature type="chain" id="PRO_5020026853" evidence="8">
    <location>
        <begin position="23"/>
        <end position="511"/>
    </location>
</feature>
<evidence type="ECO:0000256" key="7">
    <source>
        <dbReference type="SAM" id="Phobius"/>
    </source>
</evidence>
<dbReference type="GO" id="GO:0005886">
    <property type="term" value="C:plasma membrane"/>
    <property type="evidence" value="ECO:0007669"/>
    <property type="project" value="TreeGrafter"/>
</dbReference>
<dbReference type="InterPro" id="IPR001461">
    <property type="entry name" value="Aspartic_peptidase_A1"/>
</dbReference>
<dbReference type="OrthoDB" id="2747330at2759"/>
<dbReference type="PROSITE" id="PS51767">
    <property type="entry name" value="PEPTIDASE_A1"/>
    <property type="match status" value="1"/>
</dbReference>
<feature type="signal peptide" evidence="8">
    <location>
        <begin position="1"/>
        <end position="22"/>
    </location>
</feature>
<dbReference type="GO" id="GO:0004190">
    <property type="term" value="F:aspartic-type endopeptidase activity"/>
    <property type="evidence" value="ECO:0007669"/>
    <property type="project" value="UniProtKB-KW"/>
</dbReference>
<name>A0A4C1Z6Z6_EUMVA</name>
<evidence type="ECO:0000256" key="3">
    <source>
        <dbReference type="ARBA" id="ARBA00022729"/>
    </source>
</evidence>
<dbReference type="GO" id="GO:0005802">
    <property type="term" value="C:trans-Golgi network"/>
    <property type="evidence" value="ECO:0007669"/>
    <property type="project" value="TreeGrafter"/>
</dbReference>
<comment type="caution">
    <text evidence="10">The sequence shown here is derived from an EMBL/GenBank/DDBJ whole genome shotgun (WGS) entry which is preliminary data.</text>
</comment>
<proteinExistence type="inferred from homology"/>
<keyword evidence="3 8" id="KW-0732">Signal</keyword>
<keyword evidence="7" id="KW-1133">Transmembrane helix</keyword>
<accession>A0A4C1Z6Z6</accession>
<dbReference type="InterPro" id="IPR033121">
    <property type="entry name" value="PEPTIDASE_A1"/>
</dbReference>
<dbReference type="EMBL" id="BGZK01001604">
    <property type="protein sequence ID" value="GBP83092.1"/>
    <property type="molecule type" value="Genomic_DNA"/>
</dbReference>
<comment type="similarity">
    <text evidence="1">Belongs to the peptidase A1 family.</text>
</comment>
<feature type="transmembrane region" description="Helical" evidence="7">
    <location>
        <begin position="461"/>
        <end position="482"/>
    </location>
</feature>
<dbReference type="STRING" id="151549.A0A4C1Z6Z6"/>
<protein>
    <submittedName>
        <fullName evidence="10">Beta-secretase 1</fullName>
    </submittedName>
</protein>
<evidence type="ECO:0000256" key="8">
    <source>
        <dbReference type="SAM" id="SignalP"/>
    </source>
</evidence>
<dbReference type="PANTHER" id="PTHR47965:SF12">
    <property type="entry name" value="ASPARTIC PROTEINASE 3-RELATED"/>
    <property type="match status" value="1"/>
</dbReference>
<keyword evidence="2" id="KW-0645">Protease</keyword>
<evidence type="ECO:0000259" key="9">
    <source>
        <dbReference type="PROSITE" id="PS51767"/>
    </source>
</evidence>
<sequence length="511" mass="57099">MIFKSEFMLHLLFLIFVYQVKGIEYNLFGYPGLGYLIEVNIGHPPQKLNILVDTGSSTLAVAAVPSSDISQFFHAANSNTLINSGKEVHAKYTLGDWHGILASDFIKFPSLRKKIPEVRSQFVLITDSTDFFMNGSGWQGILGLAYPVLGESTSTSDNSWLEAVENIQHKQATFSMTLCGVHSVLNTTHYGQFSFLDDGDVMNNDSFCTPILRECWYEIGVLGVHIVKDPNISGNVSDDTTIFPNMTELTVLNASGIEVNPSILNEKMCRDLNVEKSIVDSGTTNIRLPDVIFRQVVDELRLAARAADVLILDEFWYQGEAACWPEPRTWRLPRLALDLLTVDSDDKYFTIELPPENYMRLVSGHMADSDNTDEDEGALAEYCYKLGLEAGADTVLGVAAMEGMQVIFNKSSSSICWRRADCGVSPRIIGYYKASSSIREQCDLNKYEEKRTTSSIKAAQWVAFAVLNVAVSLLLYLAAPFVRTWCLRRYRAARTRFTMSMSRTSLVETES</sequence>
<keyword evidence="6" id="KW-0865">Zymogen</keyword>
<reference evidence="10 11" key="1">
    <citation type="journal article" date="2019" name="Commun. Biol.">
        <title>The bagworm genome reveals a unique fibroin gene that provides high tensile strength.</title>
        <authorList>
            <person name="Kono N."/>
            <person name="Nakamura H."/>
            <person name="Ohtoshi R."/>
            <person name="Tomita M."/>
            <person name="Numata K."/>
            <person name="Arakawa K."/>
        </authorList>
    </citation>
    <scope>NUCLEOTIDE SEQUENCE [LARGE SCALE GENOMIC DNA]</scope>
</reference>
<evidence type="ECO:0000256" key="4">
    <source>
        <dbReference type="ARBA" id="ARBA00022750"/>
    </source>
</evidence>
<dbReference type="GO" id="GO:0005768">
    <property type="term" value="C:endosome"/>
    <property type="evidence" value="ECO:0007669"/>
    <property type="project" value="TreeGrafter"/>
</dbReference>
<evidence type="ECO:0000256" key="6">
    <source>
        <dbReference type="ARBA" id="ARBA00023145"/>
    </source>
</evidence>
<evidence type="ECO:0000256" key="2">
    <source>
        <dbReference type="ARBA" id="ARBA00022670"/>
    </source>
</evidence>
<dbReference type="PANTHER" id="PTHR47965">
    <property type="entry name" value="ASPARTYL PROTEASE-RELATED"/>
    <property type="match status" value="1"/>
</dbReference>
<keyword evidence="11" id="KW-1185">Reference proteome</keyword>
<keyword evidence="7" id="KW-0812">Transmembrane</keyword>
<organism evidence="10 11">
    <name type="scientific">Eumeta variegata</name>
    <name type="common">Bagworm moth</name>
    <name type="synonym">Eumeta japonica</name>
    <dbReference type="NCBI Taxonomy" id="151549"/>
    <lineage>
        <taxon>Eukaryota</taxon>
        <taxon>Metazoa</taxon>
        <taxon>Ecdysozoa</taxon>
        <taxon>Arthropoda</taxon>
        <taxon>Hexapoda</taxon>
        <taxon>Insecta</taxon>
        <taxon>Pterygota</taxon>
        <taxon>Neoptera</taxon>
        <taxon>Endopterygota</taxon>
        <taxon>Lepidoptera</taxon>
        <taxon>Glossata</taxon>
        <taxon>Ditrysia</taxon>
        <taxon>Tineoidea</taxon>
        <taxon>Psychidae</taxon>
        <taxon>Oiketicinae</taxon>
        <taxon>Eumeta</taxon>
    </lineage>
</organism>
<evidence type="ECO:0000256" key="5">
    <source>
        <dbReference type="ARBA" id="ARBA00022801"/>
    </source>
</evidence>
<dbReference type="Gene3D" id="2.40.70.10">
    <property type="entry name" value="Acid Proteases"/>
    <property type="match status" value="2"/>
</dbReference>